<gene>
    <name evidence="1" type="ORF">HUJ06_023143</name>
</gene>
<proteinExistence type="predicted"/>
<dbReference type="PANTHER" id="PTHR34936:SF2">
    <property type="entry name" value="EXPRESSED PROTEIN"/>
    <property type="match status" value="1"/>
</dbReference>
<organism evidence="1 2">
    <name type="scientific">Nelumbo nucifera</name>
    <name type="common">Sacred lotus</name>
    <dbReference type="NCBI Taxonomy" id="4432"/>
    <lineage>
        <taxon>Eukaryota</taxon>
        <taxon>Viridiplantae</taxon>
        <taxon>Streptophyta</taxon>
        <taxon>Embryophyta</taxon>
        <taxon>Tracheophyta</taxon>
        <taxon>Spermatophyta</taxon>
        <taxon>Magnoliopsida</taxon>
        <taxon>Proteales</taxon>
        <taxon>Nelumbonaceae</taxon>
        <taxon>Nelumbo</taxon>
    </lineage>
</organism>
<protein>
    <submittedName>
        <fullName evidence="1">Uncharacterized protein</fullName>
    </submittedName>
</protein>
<dbReference type="EMBL" id="DUZY01000001">
    <property type="protein sequence ID" value="DAD21680.1"/>
    <property type="molecule type" value="Genomic_DNA"/>
</dbReference>
<sequence>MITRAKLVEQLRDYNLRSQQKRAALVIFSPKHQITTRYFSPIFSNKCALYRFFFIKTIMLDFVLEI</sequence>
<name>A0A822XMS6_NELNU</name>
<reference evidence="1 2" key="1">
    <citation type="journal article" date="2020" name="Mol. Biol. Evol.">
        <title>Distinct Expression and Methylation Patterns for Genes with Different Fates following a Single Whole-Genome Duplication in Flowering Plants.</title>
        <authorList>
            <person name="Shi T."/>
            <person name="Rahmani R.S."/>
            <person name="Gugger P.F."/>
            <person name="Wang M."/>
            <person name="Li H."/>
            <person name="Zhang Y."/>
            <person name="Li Z."/>
            <person name="Wang Q."/>
            <person name="Van de Peer Y."/>
            <person name="Marchal K."/>
            <person name="Chen J."/>
        </authorList>
    </citation>
    <scope>NUCLEOTIDE SEQUENCE [LARGE SCALE GENOMIC DNA]</scope>
    <source>
        <tissue evidence="1">Leaf</tissue>
    </source>
</reference>
<dbReference type="AlphaFoldDB" id="A0A822XMS6"/>
<comment type="caution">
    <text evidence="1">The sequence shown here is derived from an EMBL/GenBank/DDBJ whole genome shotgun (WGS) entry which is preliminary data.</text>
</comment>
<evidence type="ECO:0000313" key="1">
    <source>
        <dbReference type="EMBL" id="DAD21680.1"/>
    </source>
</evidence>
<dbReference type="Proteomes" id="UP000607653">
    <property type="component" value="Unassembled WGS sequence"/>
</dbReference>
<dbReference type="PANTHER" id="PTHR34936">
    <property type="entry name" value="EXPRESSED PROTEIN"/>
    <property type="match status" value="1"/>
</dbReference>
<keyword evidence="2" id="KW-1185">Reference proteome</keyword>
<accession>A0A822XMS6</accession>
<evidence type="ECO:0000313" key="2">
    <source>
        <dbReference type="Proteomes" id="UP000607653"/>
    </source>
</evidence>